<dbReference type="PIRSF" id="PIRSF005211">
    <property type="entry name" value="Ab_hydro_YheT"/>
    <property type="match status" value="1"/>
</dbReference>
<evidence type="ECO:0000256" key="2">
    <source>
        <dbReference type="PIRSR" id="PIRSR005211-1"/>
    </source>
</evidence>
<feature type="active site" description="Charge relay system" evidence="2">
    <location>
        <position position="149"/>
    </location>
</feature>
<gene>
    <name evidence="4" type="ORF">SAMN04488038_11512</name>
</gene>
<reference evidence="4 5" key="1">
    <citation type="submission" date="2016-10" db="EMBL/GenBank/DDBJ databases">
        <authorList>
            <person name="de Groot N.N."/>
        </authorList>
    </citation>
    <scope>NUCLEOTIDE SEQUENCE [LARGE SCALE GENOMIC DNA]</scope>
    <source>
        <strain evidence="4 5">DSM 25927</strain>
    </source>
</reference>
<name>A0A1H9L4G3_9GAMM</name>
<dbReference type="InterPro" id="IPR050960">
    <property type="entry name" value="AB_hydrolase_4_sf"/>
</dbReference>
<dbReference type="SUPFAM" id="SSF53474">
    <property type="entry name" value="alpha/beta-Hydrolases"/>
    <property type="match status" value="1"/>
</dbReference>
<accession>A0A1H9L4G3</accession>
<dbReference type="NCBIfam" id="NF008218">
    <property type="entry name" value="PRK10985.1"/>
    <property type="match status" value="1"/>
</dbReference>
<dbReference type="STRING" id="489703.SAMN04488038_11512"/>
<evidence type="ECO:0000259" key="3">
    <source>
        <dbReference type="Pfam" id="PF00561"/>
    </source>
</evidence>
<feature type="active site" description="Charge relay system" evidence="2">
    <location>
        <position position="304"/>
    </location>
</feature>
<dbReference type="InterPro" id="IPR029058">
    <property type="entry name" value="AB_hydrolase_fold"/>
</dbReference>
<dbReference type="Proteomes" id="UP000199233">
    <property type="component" value="Unassembled WGS sequence"/>
</dbReference>
<dbReference type="GO" id="GO:0034338">
    <property type="term" value="F:short-chain carboxylesterase activity"/>
    <property type="evidence" value="ECO:0007669"/>
    <property type="project" value="TreeGrafter"/>
</dbReference>
<dbReference type="AlphaFoldDB" id="A0A1H9L4G3"/>
<evidence type="ECO:0000313" key="4">
    <source>
        <dbReference type="EMBL" id="SER06382.1"/>
    </source>
</evidence>
<evidence type="ECO:0000256" key="1">
    <source>
        <dbReference type="ARBA" id="ARBA00010884"/>
    </source>
</evidence>
<dbReference type="InterPro" id="IPR012020">
    <property type="entry name" value="ABHD4"/>
</dbReference>
<dbReference type="RefSeq" id="WP_093288988.1">
    <property type="nucleotide sequence ID" value="NZ_FOFS01000015.1"/>
</dbReference>
<protein>
    <recommendedName>
        <fullName evidence="3">AB hydrolase-1 domain-containing protein</fullName>
    </recommendedName>
</protein>
<dbReference type="Gene3D" id="3.40.50.1820">
    <property type="entry name" value="alpha/beta hydrolase"/>
    <property type="match status" value="1"/>
</dbReference>
<organism evidence="4 5">
    <name type="scientific">Solimonas aquatica</name>
    <dbReference type="NCBI Taxonomy" id="489703"/>
    <lineage>
        <taxon>Bacteria</taxon>
        <taxon>Pseudomonadati</taxon>
        <taxon>Pseudomonadota</taxon>
        <taxon>Gammaproteobacteria</taxon>
        <taxon>Nevskiales</taxon>
        <taxon>Nevskiaceae</taxon>
        <taxon>Solimonas</taxon>
    </lineage>
</organism>
<sequence>MSEMPHAAHGRIIESEFRPHPWLRGPHAQTLIPSLLRPLPALDFSIETLELPDGDFVRLGWCGAPEASRVAVLVHGLTGGFDSKYLRGLALLLVAQDWRVAMLELRGGGELPNRSAHTYHHGDTGDLRFLWQQLQARAPQRRIAAVGWSLGANVLLKALGEEGARSPVDVAVASCAPFLLQPCAEKLGTGFARVYQRHIMKGLHELVRRKHASVQLPAGVDVAAALRAQDFFAFDDAYTAPLHGFADARDYYARCQCGPYLKRIETPTLIINARDDPFMVRGLLPRAEALAPAVTLELTQRGGHVGFVARARNGGLDYWLERRIAQWLEQALPA</sequence>
<dbReference type="PANTHER" id="PTHR10794">
    <property type="entry name" value="ABHYDROLASE DOMAIN-CONTAINING PROTEIN"/>
    <property type="match status" value="1"/>
</dbReference>
<dbReference type="EMBL" id="FOFS01000015">
    <property type="protein sequence ID" value="SER06382.1"/>
    <property type="molecule type" value="Genomic_DNA"/>
</dbReference>
<evidence type="ECO:0000313" key="5">
    <source>
        <dbReference type="Proteomes" id="UP000199233"/>
    </source>
</evidence>
<comment type="similarity">
    <text evidence="1">Belongs to the AB hydrolase superfamily. AB hydrolase 4 family.</text>
</comment>
<dbReference type="InterPro" id="IPR000073">
    <property type="entry name" value="AB_hydrolase_1"/>
</dbReference>
<feature type="active site" description="Charge relay system" evidence="2">
    <location>
        <position position="276"/>
    </location>
</feature>
<dbReference type="GO" id="GO:0047372">
    <property type="term" value="F:monoacylglycerol lipase activity"/>
    <property type="evidence" value="ECO:0007669"/>
    <property type="project" value="TreeGrafter"/>
</dbReference>
<keyword evidence="5" id="KW-1185">Reference proteome</keyword>
<dbReference type="PANTHER" id="PTHR10794:SF94">
    <property type="entry name" value="ESTERASE YHET-RELATED"/>
    <property type="match status" value="1"/>
</dbReference>
<feature type="domain" description="AB hydrolase-1" evidence="3">
    <location>
        <begin position="72"/>
        <end position="308"/>
    </location>
</feature>
<dbReference type="OrthoDB" id="332676at2"/>
<dbReference type="Pfam" id="PF00561">
    <property type="entry name" value="Abhydrolase_1"/>
    <property type="match status" value="1"/>
</dbReference>
<proteinExistence type="inferred from homology"/>